<evidence type="ECO:0000313" key="1">
    <source>
        <dbReference type="EMBL" id="STZ13637.1"/>
    </source>
</evidence>
<dbReference type="AlphaFoldDB" id="A0A378R6C5"/>
<proteinExistence type="predicted"/>
<accession>A0A378R6C5</accession>
<evidence type="ECO:0000313" key="2">
    <source>
        <dbReference type="Proteomes" id="UP000255279"/>
    </source>
</evidence>
<name>A0A378R6C5_9GAMM</name>
<dbReference type="EMBL" id="UGQE01000002">
    <property type="protein sequence ID" value="STZ13637.1"/>
    <property type="molecule type" value="Genomic_DNA"/>
</dbReference>
<protein>
    <submittedName>
        <fullName evidence="1">Uncharacterized protein</fullName>
    </submittedName>
</protein>
<reference evidence="1 2" key="1">
    <citation type="submission" date="2018-06" db="EMBL/GenBank/DDBJ databases">
        <authorList>
            <consortium name="Pathogen Informatics"/>
            <person name="Doyle S."/>
        </authorList>
    </citation>
    <scope>NUCLEOTIDE SEQUENCE [LARGE SCALE GENOMIC DNA]</scope>
    <source>
        <strain evidence="1 2">NCTC10293</strain>
    </source>
</reference>
<dbReference type="Proteomes" id="UP000255279">
    <property type="component" value="Unassembled WGS sequence"/>
</dbReference>
<gene>
    <name evidence="1" type="ORF">NCTC10293_01215</name>
</gene>
<organism evidence="1 2">
    <name type="scientific">Moraxella caviae</name>
    <dbReference type="NCBI Taxonomy" id="34060"/>
    <lineage>
        <taxon>Bacteria</taxon>
        <taxon>Pseudomonadati</taxon>
        <taxon>Pseudomonadota</taxon>
        <taxon>Gammaproteobacteria</taxon>
        <taxon>Moraxellales</taxon>
        <taxon>Moraxellaceae</taxon>
        <taxon>Moraxella</taxon>
    </lineage>
</organism>
<sequence length="46" mass="5730">MNTDDRIAMLEAEIQRLNVIIQGLWRNQYKTQKFWWAIWRKQPNQP</sequence>